<keyword evidence="11" id="KW-1185">Reference proteome</keyword>
<dbReference type="GO" id="GO:0003700">
    <property type="term" value="F:DNA-binding transcription factor activity"/>
    <property type="evidence" value="ECO:0007669"/>
    <property type="project" value="InterPro"/>
</dbReference>
<accession>A0A9D5A4Q7</accession>
<dbReference type="GO" id="GO:0034605">
    <property type="term" value="P:cellular response to heat"/>
    <property type="evidence" value="ECO:0007669"/>
    <property type="project" value="TreeGrafter"/>
</dbReference>
<keyword evidence="6" id="KW-0804">Transcription</keyword>
<dbReference type="GO" id="GO:0005634">
    <property type="term" value="C:nucleus"/>
    <property type="evidence" value="ECO:0007669"/>
    <property type="project" value="UniProtKB-SubCell"/>
</dbReference>
<dbReference type="GO" id="GO:0000978">
    <property type="term" value="F:RNA polymerase II cis-regulatory region sequence-specific DNA binding"/>
    <property type="evidence" value="ECO:0007669"/>
    <property type="project" value="TreeGrafter"/>
</dbReference>
<evidence type="ECO:0000256" key="8">
    <source>
        <dbReference type="ARBA" id="ARBA00061350"/>
    </source>
</evidence>
<dbReference type="Proteomes" id="UP001058974">
    <property type="component" value="Chromosome 6"/>
</dbReference>
<dbReference type="AlphaFoldDB" id="A0A9D5A4Q7"/>
<evidence type="ECO:0000313" key="10">
    <source>
        <dbReference type="EMBL" id="KAI5395106.1"/>
    </source>
</evidence>
<dbReference type="FunFam" id="1.10.10.10:FF:000057">
    <property type="entry name" value="Heat shock transcription factor 1"/>
    <property type="match status" value="1"/>
</dbReference>
<evidence type="ECO:0000256" key="7">
    <source>
        <dbReference type="ARBA" id="ARBA00023242"/>
    </source>
</evidence>
<dbReference type="InterPro" id="IPR036388">
    <property type="entry name" value="WH-like_DNA-bd_sf"/>
</dbReference>
<dbReference type="Gramene" id="Psat06G0163600-T1">
    <property type="protein sequence ID" value="KAI5395106.1"/>
    <property type="gene ID" value="KIW84_061636"/>
</dbReference>
<name>A0A9D5A4Q7_PEA</name>
<dbReference type="Gene3D" id="1.10.10.10">
    <property type="entry name" value="Winged helix-like DNA-binding domain superfamily/Winged helix DNA-binding domain"/>
    <property type="match status" value="1"/>
</dbReference>
<gene>
    <name evidence="10" type="ORF">KIW84_061636</name>
</gene>
<dbReference type="PROSITE" id="PS00434">
    <property type="entry name" value="HSF_DOMAIN"/>
    <property type="match status" value="1"/>
</dbReference>
<comment type="similarity">
    <text evidence="8">Belongs to the HSF family. Class A subfamily.</text>
</comment>
<sequence>MNNMFFVKEEYMEPFSSSLQFGCEKQALILPPQPIEGLHETRPQPFLTKTFEVVNDHSTNHVVSWSRGGTSFVIWDLHAFSNDLLPRYFKHNNFSSFVRQLNTYGFRKIDPHKWEFTNEGFLRGHKHLLRNIRRKKGPSQPVDCFGLDAEIDRLRQEKQVLMKELVSLRQKQYKATLYLLEMEQRLQGVEVYQKQMMSFLDGAMKNPAIIHKLLHQKEKKKETMAKKRRLIGGEERHSSVKVEPLELGDYEFSVSELELLATEMQVFGRGEMDKDNKPEEGLELQERMERLLDDEGFWEELMFNVAFEGRFDIPTAEDNDENEDDSSELLNREFKINSFP</sequence>
<keyword evidence="3" id="KW-0805">Transcription regulation</keyword>
<evidence type="ECO:0000256" key="5">
    <source>
        <dbReference type="ARBA" id="ARBA00023125"/>
    </source>
</evidence>
<dbReference type="SMART" id="SM00415">
    <property type="entry name" value="HSF"/>
    <property type="match status" value="1"/>
</dbReference>
<keyword evidence="5" id="KW-0238">DNA-binding</keyword>
<dbReference type="Pfam" id="PF00447">
    <property type="entry name" value="HSF_DNA-bind"/>
    <property type="match status" value="1"/>
</dbReference>
<evidence type="ECO:0000256" key="1">
    <source>
        <dbReference type="ARBA" id="ARBA00004123"/>
    </source>
</evidence>
<reference evidence="10 11" key="1">
    <citation type="journal article" date="2022" name="Nat. Genet.">
        <title>Improved pea reference genome and pan-genome highlight genomic features and evolutionary characteristics.</title>
        <authorList>
            <person name="Yang T."/>
            <person name="Liu R."/>
            <person name="Luo Y."/>
            <person name="Hu S."/>
            <person name="Wang D."/>
            <person name="Wang C."/>
            <person name="Pandey M.K."/>
            <person name="Ge S."/>
            <person name="Xu Q."/>
            <person name="Li N."/>
            <person name="Li G."/>
            <person name="Huang Y."/>
            <person name="Saxena R.K."/>
            <person name="Ji Y."/>
            <person name="Li M."/>
            <person name="Yan X."/>
            <person name="He Y."/>
            <person name="Liu Y."/>
            <person name="Wang X."/>
            <person name="Xiang C."/>
            <person name="Varshney R.K."/>
            <person name="Ding H."/>
            <person name="Gao S."/>
            <person name="Zong X."/>
        </authorList>
    </citation>
    <scope>NUCLEOTIDE SEQUENCE [LARGE SCALE GENOMIC DNA]</scope>
    <source>
        <strain evidence="10 11">cv. Zhongwan 6</strain>
    </source>
</reference>
<evidence type="ECO:0000259" key="9">
    <source>
        <dbReference type="PROSITE" id="PS00434"/>
    </source>
</evidence>
<comment type="subcellular location">
    <subcellularLocation>
        <location evidence="1">Nucleus</location>
    </subcellularLocation>
</comment>
<dbReference type="InterPro" id="IPR000232">
    <property type="entry name" value="HSF_DNA-bd"/>
</dbReference>
<dbReference type="PANTHER" id="PTHR10015">
    <property type="entry name" value="HEAT SHOCK TRANSCRIPTION FACTOR"/>
    <property type="match status" value="1"/>
</dbReference>
<dbReference type="SUPFAM" id="SSF46785">
    <property type="entry name" value="Winged helix' DNA-binding domain"/>
    <property type="match status" value="1"/>
</dbReference>
<dbReference type="OrthoDB" id="60033at2759"/>
<proteinExistence type="inferred from homology"/>
<keyword evidence="2" id="KW-0597">Phosphoprotein</keyword>
<dbReference type="GO" id="GO:0006357">
    <property type="term" value="P:regulation of transcription by RNA polymerase II"/>
    <property type="evidence" value="ECO:0007669"/>
    <property type="project" value="TreeGrafter"/>
</dbReference>
<dbReference type="PANTHER" id="PTHR10015:SF322">
    <property type="entry name" value="HEAT STRESS TRANSCRIPTION FACTOR A-7A"/>
    <property type="match status" value="1"/>
</dbReference>
<comment type="caution">
    <text evidence="10">The sequence shown here is derived from an EMBL/GenBank/DDBJ whole genome shotgun (WGS) entry which is preliminary data.</text>
</comment>
<keyword evidence="4" id="KW-0346">Stress response</keyword>
<protein>
    <recommendedName>
        <fullName evidence="9">HSF-type DNA-binding domain-containing protein</fullName>
    </recommendedName>
</protein>
<evidence type="ECO:0000256" key="4">
    <source>
        <dbReference type="ARBA" id="ARBA00023016"/>
    </source>
</evidence>
<evidence type="ECO:0000256" key="2">
    <source>
        <dbReference type="ARBA" id="ARBA00022553"/>
    </source>
</evidence>
<evidence type="ECO:0000256" key="6">
    <source>
        <dbReference type="ARBA" id="ARBA00023163"/>
    </source>
</evidence>
<dbReference type="PRINTS" id="PR00056">
    <property type="entry name" value="HSFDOMAIN"/>
</dbReference>
<dbReference type="InterPro" id="IPR036390">
    <property type="entry name" value="WH_DNA-bd_sf"/>
</dbReference>
<evidence type="ECO:0000313" key="11">
    <source>
        <dbReference type="Proteomes" id="UP001058974"/>
    </source>
</evidence>
<feature type="domain" description="HSF-type DNA-binding" evidence="9">
    <location>
        <begin position="85"/>
        <end position="109"/>
    </location>
</feature>
<evidence type="ECO:0000256" key="3">
    <source>
        <dbReference type="ARBA" id="ARBA00023015"/>
    </source>
</evidence>
<keyword evidence="7" id="KW-0539">Nucleus</keyword>
<dbReference type="EMBL" id="JAMSHJ010000006">
    <property type="protein sequence ID" value="KAI5395106.1"/>
    <property type="molecule type" value="Genomic_DNA"/>
</dbReference>
<organism evidence="10 11">
    <name type="scientific">Pisum sativum</name>
    <name type="common">Garden pea</name>
    <name type="synonym">Lathyrus oleraceus</name>
    <dbReference type="NCBI Taxonomy" id="3888"/>
    <lineage>
        <taxon>Eukaryota</taxon>
        <taxon>Viridiplantae</taxon>
        <taxon>Streptophyta</taxon>
        <taxon>Embryophyta</taxon>
        <taxon>Tracheophyta</taxon>
        <taxon>Spermatophyta</taxon>
        <taxon>Magnoliopsida</taxon>
        <taxon>eudicotyledons</taxon>
        <taxon>Gunneridae</taxon>
        <taxon>Pentapetalae</taxon>
        <taxon>rosids</taxon>
        <taxon>fabids</taxon>
        <taxon>Fabales</taxon>
        <taxon>Fabaceae</taxon>
        <taxon>Papilionoideae</taxon>
        <taxon>50 kb inversion clade</taxon>
        <taxon>NPAAA clade</taxon>
        <taxon>Hologalegina</taxon>
        <taxon>IRL clade</taxon>
        <taxon>Fabeae</taxon>
        <taxon>Lathyrus</taxon>
    </lineage>
</organism>